<feature type="transmembrane region" description="Helical" evidence="15">
    <location>
        <begin position="296"/>
        <end position="314"/>
    </location>
</feature>
<feature type="transmembrane region" description="Helical" evidence="15">
    <location>
        <begin position="826"/>
        <end position="845"/>
    </location>
</feature>
<evidence type="ECO:0000256" key="11">
    <source>
        <dbReference type="ARBA" id="ARBA00023008"/>
    </source>
</evidence>
<organism evidence="17 18">
    <name type="scientific">Corynebacterium choanae</name>
    <dbReference type="NCBI Taxonomy" id="1862358"/>
    <lineage>
        <taxon>Bacteria</taxon>
        <taxon>Bacillati</taxon>
        <taxon>Actinomycetota</taxon>
        <taxon>Actinomycetes</taxon>
        <taxon>Mycobacteriales</taxon>
        <taxon>Corynebacteriaceae</taxon>
        <taxon>Corynebacterium</taxon>
    </lineage>
</organism>
<dbReference type="AlphaFoldDB" id="A0A3G6J3I8"/>
<keyword evidence="9" id="KW-1278">Translocase</keyword>
<evidence type="ECO:0000256" key="6">
    <source>
        <dbReference type="ARBA" id="ARBA00022741"/>
    </source>
</evidence>
<feature type="transmembrane region" description="Helical" evidence="15">
    <location>
        <begin position="851"/>
        <end position="868"/>
    </location>
</feature>
<evidence type="ECO:0000256" key="1">
    <source>
        <dbReference type="ARBA" id="ARBA00004651"/>
    </source>
</evidence>
<dbReference type="GO" id="GO:0016887">
    <property type="term" value="F:ATP hydrolysis activity"/>
    <property type="evidence" value="ECO:0007669"/>
    <property type="project" value="InterPro"/>
</dbReference>
<dbReference type="SFLD" id="SFLDG00002">
    <property type="entry name" value="C1.7:_P-type_atpase_like"/>
    <property type="match status" value="1"/>
</dbReference>
<dbReference type="Pfam" id="PF00122">
    <property type="entry name" value="E1-E2_ATPase"/>
    <property type="match status" value="1"/>
</dbReference>
<feature type="transmembrane region" description="Helical" evidence="15">
    <location>
        <begin position="252"/>
        <end position="271"/>
    </location>
</feature>
<dbReference type="InterPro" id="IPR044492">
    <property type="entry name" value="P_typ_ATPase_HD_dom"/>
</dbReference>
<evidence type="ECO:0000259" key="16">
    <source>
        <dbReference type="PROSITE" id="PS50846"/>
    </source>
</evidence>
<keyword evidence="6 15" id="KW-0547">Nucleotide-binding</keyword>
<dbReference type="InterPro" id="IPR018303">
    <property type="entry name" value="ATPase_P-typ_P_site"/>
</dbReference>
<dbReference type="SUPFAM" id="SSF81665">
    <property type="entry name" value="Calcium ATPase, transmembrane domain M"/>
    <property type="match status" value="1"/>
</dbReference>
<dbReference type="EMBL" id="CP033896">
    <property type="protein sequence ID" value="AZA12489.1"/>
    <property type="molecule type" value="Genomic_DNA"/>
</dbReference>
<dbReference type="InterPro" id="IPR001757">
    <property type="entry name" value="P_typ_ATPase"/>
</dbReference>
<feature type="transmembrane region" description="Helical" evidence="15">
    <location>
        <begin position="215"/>
        <end position="232"/>
    </location>
</feature>
<dbReference type="Gene3D" id="2.70.150.10">
    <property type="entry name" value="Calcium-transporting ATPase, cytoplasmic transduction domain A"/>
    <property type="match status" value="1"/>
</dbReference>
<evidence type="ECO:0000256" key="5">
    <source>
        <dbReference type="ARBA" id="ARBA00022723"/>
    </source>
</evidence>
<evidence type="ECO:0000256" key="9">
    <source>
        <dbReference type="ARBA" id="ARBA00022967"/>
    </source>
</evidence>
<dbReference type="NCBIfam" id="TIGR01525">
    <property type="entry name" value="ATPase-IB_hvy"/>
    <property type="match status" value="1"/>
</dbReference>
<dbReference type="SUPFAM" id="SSF56784">
    <property type="entry name" value="HAD-like"/>
    <property type="match status" value="1"/>
</dbReference>
<comment type="function">
    <text evidence="13">Involved in copper transport.</text>
</comment>
<keyword evidence="12 15" id="KW-0472">Membrane</keyword>
<dbReference type="PANTHER" id="PTHR43520">
    <property type="entry name" value="ATP7, ISOFORM B"/>
    <property type="match status" value="1"/>
</dbReference>
<dbReference type="InterPro" id="IPR036163">
    <property type="entry name" value="HMA_dom_sf"/>
</dbReference>
<dbReference type="SUPFAM" id="SSF81653">
    <property type="entry name" value="Calcium ATPase, transduction domain A"/>
    <property type="match status" value="1"/>
</dbReference>
<dbReference type="FunFam" id="2.70.150.10:FF:000020">
    <property type="entry name" value="Copper-exporting P-type ATPase A"/>
    <property type="match status" value="1"/>
</dbReference>
<protein>
    <recommendedName>
        <fullName evidence="14">Probable copper-transporting ATPase SynA</fullName>
    </recommendedName>
</protein>
<dbReference type="CDD" id="cd02094">
    <property type="entry name" value="P-type_ATPase_Cu-like"/>
    <property type="match status" value="1"/>
</dbReference>
<dbReference type="FunFam" id="3.30.70.100:FF:000001">
    <property type="entry name" value="ATPase copper transporting beta"/>
    <property type="match status" value="1"/>
</dbReference>
<dbReference type="InterPro" id="IPR017969">
    <property type="entry name" value="Heavy-metal-associated_CS"/>
</dbReference>
<dbReference type="Gene3D" id="3.30.70.100">
    <property type="match status" value="1"/>
</dbReference>
<keyword evidence="5 15" id="KW-0479">Metal-binding</keyword>
<keyword evidence="3 15" id="KW-1003">Cell membrane</keyword>
<dbReference type="GO" id="GO:0005507">
    <property type="term" value="F:copper ion binding"/>
    <property type="evidence" value="ECO:0007669"/>
    <property type="project" value="TreeGrafter"/>
</dbReference>
<evidence type="ECO:0000256" key="8">
    <source>
        <dbReference type="ARBA" id="ARBA00022840"/>
    </source>
</evidence>
<dbReference type="Pfam" id="PF00403">
    <property type="entry name" value="HMA"/>
    <property type="match status" value="1"/>
</dbReference>
<keyword evidence="11" id="KW-0186">Copper</keyword>
<evidence type="ECO:0000313" key="17">
    <source>
        <dbReference type="EMBL" id="AZA12489.1"/>
    </source>
</evidence>
<dbReference type="Pfam" id="PF00702">
    <property type="entry name" value="Hydrolase"/>
    <property type="match status" value="1"/>
</dbReference>
<comment type="similarity">
    <text evidence="2 15">Belongs to the cation transport ATPase (P-type) (TC 3.A.3) family. Type IB subfamily.</text>
</comment>
<dbReference type="PROSITE" id="PS00154">
    <property type="entry name" value="ATPASE_E1_E2"/>
    <property type="match status" value="1"/>
</dbReference>
<dbReference type="Gene3D" id="3.40.1110.10">
    <property type="entry name" value="Calcium-transporting ATPase, cytoplasmic domain N"/>
    <property type="match status" value="2"/>
</dbReference>
<dbReference type="PANTHER" id="PTHR43520:SF8">
    <property type="entry name" value="P-TYPE CU(+) TRANSPORTER"/>
    <property type="match status" value="1"/>
</dbReference>
<dbReference type="Gene3D" id="3.40.50.1000">
    <property type="entry name" value="HAD superfamily/HAD-like"/>
    <property type="match status" value="2"/>
</dbReference>
<evidence type="ECO:0000256" key="12">
    <source>
        <dbReference type="ARBA" id="ARBA00023136"/>
    </source>
</evidence>
<keyword evidence="17" id="KW-0378">Hydrolase</keyword>
<keyword evidence="10 15" id="KW-1133">Transmembrane helix</keyword>
<evidence type="ECO:0000256" key="3">
    <source>
        <dbReference type="ARBA" id="ARBA00022475"/>
    </source>
</evidence>
<dbReference type="InterPro" id="IPR036412">
    <property type="entry name" value="HAD-like_sf"/>
</dbReference>
<dbReference type="SUPFAM" id="SSF81660">
    <property type="entry name" value="Metal cation-transporting ATPase, ATP-binding domain N"/>
    <property type="match status" value="1"/>
</dbReference>
<proteinExistence type="inferred from homology"/>
<dbReference type="SFLD" id="SFLDF00027">
    <property type="entry name" value="p-type_atpase"/>
    <property type="match status" value="1"/>
</dbReference>
<dbReference type="GO" id="GO:0005886">
    <property type="term" value="C:plasma membrane"/>
    <property type="evidence" value="ECO:0007669"/>
    <property type="project" value="UniProtKB-SubCell"/>
</dbReference>
<comment type="subcellular location">
    <subcellularLocation>
        <location evidence="1">Cell membrane</location>
        <topology evidence="1">Multi-pass membrane protein</topology>
    </subcellularLocation>
</comment>
<dbReference type="GO" id="GO:0055070">
    <property type="term" value="P:copper ion homeostasis"/>
    <property type="evidence" value="ECO:0007669"/>
    <property type="project" value="TreeGrafter"/>
</dbReference>
<dbReference type="CDD" id="cd00371">
    <property type="entry name" value="HMA"/>
    <property type="match status" value="1"/>
</dbReference>
<feature type="transmembrane region" description="Helical" evidence="15">
    <location>
        <begin position="191"/>
        <end position="209"/>
    </location>
</feature>
<dbReference type="PROSITE" id="PS50846">
    <property type="entry name" value="HMA_2"/>
    <property type="match status" value="1"/>
</dbReference>
<dbReference type="InterPro" id="IPR006121">
    <property type="entry name" value="HMA_dom"/>
</dbReference>
<dbReference type="Proteomes" id="UP000269019">
    <property type="component" value="Chromosome"/>
</dbReference>
<name>A0A3G6J3I8_9CORY</name>
<keyword evidence="7" id="KW-0187">Copper transport</keyword>
<keyword evidence="7" id="KW-0813">Transport</keyword>
<keyword evidence="8 15" id="KW-0067">ATP-binding</keyword>
<dbReference type="NCBIfam" id="TIGR01494">
    <property type="entry name" value="ATPase_P-type"/>
    <property type="match status" value="2"/>
</dbReference>
<sequence length="876" mass="90352">MATSDLVQQVVITACSGSATVLSRGFAGVCWGTGCCFFETVRRQDQLSPGISPCERQRSTEKLFSFPNPSGGVLFLMTDSTVATAPAEIGITGMTCTSCSSRIQRKLNKLPGVEANVNFATETAQVTLAGGETTVGDAVDTITNMGYGAFVLSGDSDTPTAAQSSTGAAQAGEDPLAQARAQHERTVRQRLIGSVVLGLPVMVLSMIPALQFDNWQWLCFALTGPVWLWGGWDFHRAAVKNLRSFSFTMDTLVSVGTTAAFLWSIVTLFFGDAGQPGMRMQFHLTASSHHGPLGEIYLDTAAMVIVFLLFGKYLEAKAKRASASAVEALAGLQAKTATVLRDGQTVTVPVEQVAVGAELLVRPGESIPLDGTVTSGHSAVDNALLTGESVPQEVTVGDPVTGGAINTTGRLTMQVTRVGEDTTLAAITKLVTTALGKKAKVQRLVDKIAGIFVPIVLVVAAVTLGGWLLTGHDAASAFAAAVAVLVIACPCALGLATPTALLVGTGRGAELGILISSPQAIEQSAAIDTIVLDKTGTITTGNMTVVHMATAPGVSQRAALRLAQALEQASEHPIAQAIVAATVADDDTMDTAVVPDTHSPNTATGQDPLSSAAVTSVLSAVANSSEPSLTVDNISAEPGVGIRGDFQGSAVSITAADKTLPDPLQSTVEAAWEQGATPVVLRIADIPVMVLVVNDVPKPSARSSIAALTAQGLTPLMVTGDNPHAAHAIAQQVGIPSKQVHPAVSPTGKAELVTELQAQGRKVAVAGDGINDAAALAAADLGLAVGAGTDVAIAASDITMMSDDLHDAVTAIALARRTVKTIRTNLFWAFFYNVALIPLAALGLINPMLAGAAMALSSIFVVTNSLRLKRFTLPER</sequence>
<feature type="transmembrane region" description="Helical" evidence="15">
    <location>
        <begin position="475"/>
        <end position="497"/>
    </location>
</feature>
<evidence type="ECO:0000256" key="13">
    <source>
        <dbReference type="ARBA" id="ARBA00037427"/>
    </source>
</evidence>
<evidence type="ECO:0000256" key="2">
    <source>
        <dbReference type="ARBA" id="ARBA00006024"/>
    </source>
</evidence>
<evidence type="ECO:0000256" key="10">
    <source>
        <dbReference type="ARBA" id="ARBA00022989"/>
    </source>
</evidence>
<accession>A0A3G6J3I8</accession>
<evidence type="ECO:0000313" key="18">
    <source>
        <dbReference type="Proteomes" id="UP000269019"/>
    </source>
</evidence>
<dbReference type="InterPro" id="IPR023214">
    <property type="entry name" value="HAD_sf"/>
</dbReference>
<evidence type="ECO:0000256" key="15">
    <source>
        <dbReference type="RuleBase" id="RU362081"/>
    </source>
</evidence>
<feature type="transmembrane region" description="Helical" evidence="15">
    <location>
        <begin position="448"/>
        <end position="469"/>
    </location>
</feature>
<dbReference type="KEGG" id="ccho:CCHOA_00285"/>
<dbReference type="PROSITE" id="PS01047">
    <property type="entry name" value="HMA_1"/>
    <property type="match status" value="1"/>
</dbReference>
<keyword evidence="7" id="KW-0406">Ion transport</keyword>
<evidence type="ECO:0000256" key="7">
    <source>
        <dbReference type="ARBA" id="ARBA00022796"/>
    </source>
</evidence>
<keyword evidence="18" id="KW-1185">Reference proteome</keyword>
<dbReference type="InterPro" id="IPR023299">
    <property type="entry name" value="ATPase_P-typ_cyto_dom_N"/>
</dbReference>
<dbReference type="InterPro" id="IPR027256">
    <property type="entry name" value="P-typ_ATPase_IB"/>
</dbReference>
<dbReference type="SFLD" id="SFLDS00003">
    <property type="entry name" value="Haloacid_Dehalogenase"/>
    <property type="match status" value="1"/>
</dbReference>
<dbReference type="PRINTS" id="PR00119">
    <property type="entry name" value="CATATPASE"/>
</dbReference>
<dbReference type="InterPro" id="IPR059000">
    <property type="entry name" value="ATPase_P-type_domA"/>
</dbReference>
<keyword evidence="4 15" id="KW-0812">Transmembrane</keyword>
<dbReference type="GO" id="GO:0043682">
    <property type="term" value="F:P-type divalent copper transporter activity"/>
    <property type="evidence" value="ECO:0007669"/>
    <property type="project" value="TreeGrafter"/>
</dbReference>
<dbReference type="SUPFAM" id="SSF55008">
    <property type="entry name" value="HMA, heavy metal-associated domain"/>
    <property type="match status" value="1"/>
</dbReference>
<evidence type="ECO:0000256" key="4">
    <source>
        <dbReference type="ARBA" id="ARBA00022692"/>
    </source>
</evidence>
<reference evidence="17 18" key="1">
    <citation type="submission" date="2018-11" db="EMBL/GenBank/DDBJ databases">
        <authorList>
            <person name="Kleinhagauer T."/>
            <person name="Glaeser S.P."/>
            <person name="Spergser J."/>
            <person name="Ruckert C."/>
            <person name="Kaempfer P."/>
            <person name="Busse H.-J."/>
        </authorList>
    </citation>
    <scope>NUCLEOTIDE SEQUENCE [LARGE SCALE GENOMIC DNA]</scope>
    <source>
        <strain evidence="17 18">200CH</strain>
    </source>
</reference>
<evidence type="ECO:0000256" key="14">
    <source>
        <dbReference type="ARBA" id="ARBA00069640"/>
    </source>
</evidence>
<dbReference type="InterPro" id="IPR008250">
    <property type="entry name" value="ATPase_P-typ_transduc_dom_A_sf"/>
</dbReference>
<gene>
    <name evidence="17" type="primary">copA</name>
    <name evidence="17" type="ORF">CCHOA_00285</name>
</gene>
<dbReference type="InterPro" id="IPR023298">
    <property type="entry name" value="ATPase_P-typ_TM_dom_sf"/>
</dbReference>
<feature type="domain" description="HMA" evidence="16">
    <location>
        <begin position="85"/>
        <end position="150"/>
    </location>
</feature>
<dbReference type="GO" id="GO:0005524">
    <property type="term" value="F:ATP binding"/>
    <property type="evidence" value="ECO:0007669"/>
    <property type="project" value="UniProtKB-UniRule"/>
</dbReference>